<organism evidence="14 15">
    <name type="scientific">Plasmodium ovale curtisi</name>
    <dbReference type="NCBI Taxonomy" id="864141"/>
    <lineage>
        <taxon>Eukaryota</taxon>
        <taxon>Sar</taxon>
        <taxon>Alveolata</taxon>
        <taxon>Apicomplexa</taxon>
        <taxon>Aconoidasida</taxon>
        <taxon>Haemosporida</taxon>
        <taxon>Plasmodiidae</taxon>
        <taxon>Plasmodium</taxon>
        <taxon>Plasmodium (Plasmodium)</taxon>
    </lineage>
</organism>
<evidence type="ECO:0000256" key="9">
    <source>
        <dbReference type="ARBA" id="ARBA00034629"/>
    </source>
</evidence>
<keyword evidence="5 10" id="KW-0547">Nucleotide-binding</keyword>
<feature type="coiled-coil region" evidence="11">
    <location>
        <begin position="442"/>
        <end position="503"/>
    </location>
</feature>
<evidence type="ECO:0000256" key="4">
    <source>
        <dbReference type="ARBA" id="ARBA00022679"/>
    </source>
</evidence>
<evidence type="ECO:0000256" key="8">
    <source>
        <dbReference type="ARBA" id="ARBA00033696"/>
    </source>
</evidence>
<evidence type="ECO:0000256" key="6">
    <source>
        <dbReference type="ARBA" id="ARBA00022777"/>
    </source>
</evidence>
<dbReference type="PROSITE" id="PS00616">
    <property type="entry name" value="HIS_ACID_PHOSPHAT_1"/>
    <property type="match status" value="1"/>
</dbReference>
<dbReference type="Pfam" id="PF08443">
    <property type="entry name" value="RimK"/>
    <property type="match status" value="1"/>
</dbReference>
<evidence type="ECO:0000313" key="14">
    <source>
        <dbReference type="EMBL" id="SBS92546.1"/>
    </source>
</evidence>
<protein>
    <recommendedName>
        <fullName evidence="10">Inositol hexakisphosphate and diphosphoinositol-pentakisphosphate kinase</fullName>
        <ecNumber evidence="10">2.7.4.24</ecNumber>
    </recommendedName>
</protein>
<feature type="non-terminal residue" evidence="14">
    <location>
        <position position="1"/>
    </location>
</feature>
<reference evidence="15" key="1">
    <citation type="submission" date="2016-05" db="EMBL/GenBank/DDBJ databases">
        <authorList>
            <person name="Naeem Raeece"/>
        </authorList>
    </citation>
    <scope>NUCLEOTIDE SEQUENCE [LARGE SCALE GENOMIC DNA]</scope>
</reference>
<evidence type="ECO:0000256" key="2">
    <source>
        <dbReference type="ARBA" id="ARBA00005609"/>
    </source>
</evidence>
<evidence type="ECO:0000313" key="15">
    <source>
        <dbReference type="Proteomes" id="UP000078560"/>
    </source>
</evidence>
<proteinExistence type="inferred from homology"/>
<dbReference type="PANTHER" id="PTHR12750:SF9">
    <property type="entry name" value="INOSITOL HEXAKISPHOSPHATE AND DIPHOSPHOINOSITOL-PENTAKISPHOSPHATE KINASE"/>
    <property type="match status" value="1"/>
</dbReference>
<name>A0A1A8WKZ7_PLAOA</name>
<accession>A0A1A8WKZ7</accession>
<dbReference type="GO" id="GO:0005524">
    <property type="term" value="F:ATP binding"/>
    <property type="evidence" value="ECO:0007669"/>
    <property type="project" value="UniProtKB-KW"/>
</dbReference>
<comment type="similarity">
    <text evidence="2 10">Belongs to the histidine acid phosphatase family. VIP1 subfamily.</text>
</comment>
<dbReference type="InterPro" id="IPR037446">
    <property type="entry name" value="His_Pase_VIP1"/>
</dbReference>
<comment type="catalytic activity">
    <reaction evidence="9">
        <text>1D-myo-inositol hexakisphosphate + ATP = 1-diphospho-1D-myo-inositol 2,3,4,5,6-pentakisphosphate + ADP</text>
        <dbReference type="Rhea" id="RHEA:37459"/>
        <dbReference type="ChEBI" id="CHEBI:30616"/>
        <dbReference type="ChEBI" id="CHEBI:58130"/>
        <dbReference type="ChEBI" id="CHEBI:74946"/>
        <dbReference type="ChEBI" id="CHEBI:456216"/>
        <dbReference type="EC" id="2.7.4.24"/>
    </reaction>
    <physiologicalReaction direction="left-to-right" evidence="9">
        <dbReference type="Rhea" id="RHEA:37460"/>
    </physiologicalReaction>
</comment>
<dbReference type="GO" id="GO:0005829">
    <property type="term" value="C:cytosol"/>
    <property type="evidence" value="ECO:0007669"/>
    <property type="project" value="UniProtKB-SubCell"/>
</dbReference>
<dbReference type="PANTHER" id="PTHR12750">
    <property type="entry name" value="DIPHOSPHOINOSITOL PENTAKISPHOSPHATE KINASE"/>
    <property type="match status" value="1"/>
</dbReference>
<keyword evidence="6 10" id="KW-0418">Kinase</keyword>
<dbReference type="Pfam" id="PF00328">
    <property type="entry name" value="His_Phos_2"/>
    <property type="match status" value="1"/>
</dbReference>
<keyword evidence="3 10" id="KW-0963">Cytoplasm</keyword>
<keyword evidence="4 10" id="KW-0808">Transferase</keyword>
<dbReference type="Proteomes" id="UP000078560">
    <property type="component" value="Unassembled WGS sequence"/>
</dbReference>
<feature type="domain" description="ATP-grasp fold RimK-type" evidence="13">
    <location>
        <begin position="155"/>
        <end position="201"/>
    </location>
</feature>
<dbReference type="InterPro" id="IPR033379">
    <property type="entry name" value="Acid_Pase_AS"/>
</dbReference>
<dbReference type="InterPro" id="IPR013651">
    <property type="entry name" value="ATP-grasp_RimK-type"/>
</dbReference>
<dbReference type="SUPFAM" id="SSF53254">
    <property type="entry name" value="Phosphoglycerate mutase-like"/>
    <property type="match status" value="1"/>
</dbReference>
<dbReference type="GO" id="GO:0052723">
    <property type="term" value="F:inositol hexakisphosphate 1-kinase activity"/>
    <property type="evidence" value="ECO:0007669"/>
    <property type="project" value="RHEA"/>
</dbReference>
<dbReference type="GO" id="GO:0032958">
    <property type="term" value="P:inositol phosphate biosynthetic process"/>
    <property type="evidence" value="ECO:0007669"/>
    <property type="project" value="TreeGrafter"/>
</dbReference>
<dbReference type="AlphaFoldDB" id="A0A1A8WKZ7"/>
<dbReference type="EMBL" id="FLQU01001312">
    <property type="protein sequence ID" value="SBS92546.1"/>
    <property type="molecule type" value="Genomic_DNA"/>
</dbReference>
<keyword evidence="11" id="KW-0175">Coiled coil</keyword>
<feature type="region of interest" description="Disordered" evidence="12">
    <location>
        <begin position="377"/>
        <end position="414"/>
    </location>
</feature>
<evidence type="ECO:0000256" key="1">
    <source>
        <dbReference type="ARBA" id="ARBA00004514"/>
    </source>
</evidence>
<dbReference type="FunFam" id="3.30.470.20:FF:000050">
    <property type="entry name" value="Acid phosphatase, putative"/>
    <property type="match status" value="1"/>
</dbReference>
<comment type="function">
    <text evidence="10">Bifunctional inositol kinase that acts in concert with the IP6K kinases to synthesize the diphosphate group-containing inositol pyrophosphates diphosphoinositol pentakisphosphate, PP-InsP5, and bis-diphosphoinositol tetrakisphosphate, (PP)2-InsP4. PP-InsP5 and (PP)2-InsP4, also respectively called InsP7 and InsP8, may regulate a variety of cellular processes, including apoptosis, vesicle trafficking, cytoskeletal dynamics, and exocytosis. Phosphorylates inositol hexakisphosphate (InsP6).</text>
</comment>
<evidence type="ECO:0000256" key="11">
    <source>
        <dbReference type="SAM" id="Coils"/>
    </source>
</evidence>
<sequence>KQLILRSRLQVYEELKKWKVPHANYVVVDHDTVKRGEHVFEEYYDYIVYDNIRLNKPFIEKPINADNHNNWIYYPKNTGGGCKKLFRKIKDRSSEYCPDIHQVRTNGTYIYEEFLSTFGTDIKVYTVGQMFAHAEARKSPALDGKVCRTSEGKEVRYAVILSEAEKIIAYRIVEAFQQTVCGFDILRTANGPFVCDVNGWSFVKGNIKYYNDCAHILRAMFLAKLEEKYNIIPRDLADNWYSIENEEEVLRKTFRQPDDLHCSHHEELCSVIIVMRHGDRKPKQKMKFVTDKTLFLEYFNNDDSLYNLIDNKITHDGSTGLSTTGSGVASNSLGSTMHLNTSSAVYNYDILNKNGSNCTGLNNISLEKKIPCNDVEKQDESIKKQNTNSSNYNEQNSSPKKTNSQDDEERKRNLQKAYTKKQIKFKSPEELQDLFLRNNIILNEIEKEYKHLKEEILQIQNNYNEQVEKDSKNGDQTKDDNDLSELEAKRTEYEVMIENHKTLYKILERGDGFTGINRKIQLKPVDFEVINDKIIVTKILVVAKWGGELTRMGRRQSENLGKRFRATLYPGDSDGLLR</sequence>
<gene>
    <name evidence="14" type="ORF">POVCU2_0074720</name>
</gene>
<evidence type="ECO:0000259" key="13">
    <source>
        <dbReference type="Pfam" id="PF08443"/>
    </source>
</evidence>
<evidence type="ECO:0000256" key="12">
    <source>
        <dbReference type="SAM" id="MobiDB-lite"/>
    </source>
</evidence>
<dbReference type="EC" id="2.7.4.24" evidence="10"/>
<evidence type="ECO:0000256" key="7">
    <source>
        <dbReference type="ARBA" id="ARBA00022840"/>
    </source>
</evidence>
<dbReference type="Gene3D" id="3.30.470.20">
    <property type="entry name" value="ATP-grasp fold, B domain"/>
    <property type="match status" value="1"/>
</dbReference>
<dbReference type="GO" id="GO:0006020">
    <property type="term" value="P:inositol metabolic process"/>
    <property type="evidence" value="ECO:0007669"/>
    <property type="project" value="TreeGrafter"/>
</dbReference>
<evidence type="ECO:0000256" key="5">
    <source>
        <dbReference type="ARBA" id="ARBA00022741"/>
    </source>
</evidence>
<evidence type="ECO:0000256" key="10">
    <source>
        <dbReference type="RuleBase" id="RU365032"/>
    </source>
</evidence>
<comment type="subcellular location">
    <subcellularLocation>
        <location evidence="1 10">Cytoplasm</location>
        <location evidence="1 10">Cytosol</location>
    </subcellularLocation>
</comment>
<feature type="compositionally biased region" description="Polar residues" evidence="12">
    <location>
        <begin position="384"/>
        <end position="402"/>
    </location>
</feature>
<comment type="catalytic activity">
    <reaction evidence="8">
        <text>5-diphospho-1D-myo-inositol 1,2,3,4,6-pentakisphosphate + ATP + H(+) = 1,5-bis(diphospho)-1D-myo-inositol 2,3,4,6-tetrakisphosphate + ADP</text>
        <dbReference type="Rhea" id="RHEA:10276"/>
        <dbReference type="ChEBI" id="CHEBI:15378"/>
        <dbReference type="ChEBI" id="CHEBI:30616"/>
        <dbReference type="ChEBI" id="CHEBI:58628"/>
        <dbReference type="ChEBI" id="CHEBI:77983"/>
        <dbReference type="ChEBI" id="CHEBI:456216"/>
        <dbReference type="EC" id="2.7.4.24"/>
    </reaction>
    <physiologicalReaction direction="left-to-right" evidence="8">
        <dbReference type="Rhea" id="RHEA:10277"/>
    </physiologicalReaction>
</comment>
<feature type="non-terminal residue" evidence="14">
    <location>
        <position position="578"/>
    </location>
</feature>
<dbReference type="InterPro" id="IPR029033">
    <property type="entry name" value="His_PPase_superfam"/>
</dbReference>
<evidence type="ECO:0000256" key="3">
    <source>
        <dbReference type="ARBA" id="ARBA00022490"/>
    </source>
</evidence>
<dbReference type="SUPFAM" id="SSF56059">
    <property type="entry name" value="Glutathione synthetase ATP-binding domain-like"/>
    <property type="match status" value="1"/>
</dbReference>
<keyword evidence="7 10" id="KW-0067">ATP-binding</keyword>
<dbReference type="GO" id="GO:0033857">
    <property type="term" value="F:5-diphosphoinositol pentakisphosphate 1-kinase activity"/>
    <property type="evidence" value="ECO:0007669"/>
    <property type="project" value="TreeGrafter"/>
</dbReference>
<dbReference type="InterPro" id="IPR000560">
    <property type="entry name" value="His_Pase_clade-2"/>
</dbReference>